<accession>A0A376H056</accession>
<dbReference type="Proteomes" id="UP000254807">
    <property type="component" value="Unassembled WGS sequence"/>
</dbReference>
<gene>
    <name evidence="1" type="ORF">NCTC12360_02149</name>
</gene>
<evidence type="ECO:0000313" key="2">
    <source>
        <dbReference type="Proteomes" id="UP000254807"/>
    </source>
</evidence>
<reference evidence="1 2" key="1">
    <citation type="submission" date="2018-06" db="EMBL/GenBank/DDBJ databases">
        <authorList>
            <consortium name="Pathogen Informatics"/>
            <person name="Doyle S."/>
        </authorList>
    </citation>
    <scope>NUCLEOTIDE SEQUENCE [LARGE SCALE GENOMIC DNA]</scope>
    <source>
        <strain evidence="1 2">NCTC12360</strain>
    </source>
</reference>
<organism evidence="1 2">
    <name type="scientific">Enterococcus gallinarum</name>
    <dbReference type="NCBI Taxonomy" id="1353"/>
    <lineage>
        <taxon>Bacteria</taxon>
        <taxon>Bacillati</taxon>
        <taxon>Bacillota</taxon>
        <taxon>Bacilli</taxon>
        <taxon>Lactobacillales</taxon>
        <taxon>Enterococcaceae</taxon>
        <taxon>Enterococcus</taxon>
    </lineage>
</organism>
<evidence type="ECO:0000313" key="1">
    <source>
        <dbReference type="EMBL" id="STD83676.1"/>
    </source>
</evidence>
<dbReference type="RefSeq" id="WP_060815532.1">
    <property type="nucleotide sequence ID" value="NZ_JABMDB010000017.1"/>
</dbReference>
<dbReference type="EMBL" id="UFYW01000001">
    <property type="protein sequence ID" value="STD83676.1"/>
    <property type="molecule type" value="Genomic_DNA"/>
</dbReference>
<protein>
    <submittedName>
        <fullName evidence="1">Uncharacterized protein</fullName>
    </submittedName>
</protein>
<sequence>MLYPEFKKYLEENADGYKMFIEKALENEKAKNKKRQPAKRWNDAKLEKSVNDSWKQVSLNAYNQIRPHVGVPKYNGKEKWIDFMDENNFIEMFNDGIAEMEFDQE</sequence>
<proteinExistence type="predicted"/>
<dbReference type="AlphaFoldDB" id="A0A376H056"/>
<keyword evidence="2" id="KW-1185">Reference proteome</keyword>
<name>A0A376H056_ENTGA</name>
<dbReference type="OrthoDB" id="2361267at2"/>